<dbReference type="InterPro" id="IPR001680">
    <property type="entry name" value="WD40_rpt"/>
</dbReference>
<proteinExistence type="predicted"/>
<sequence>MGFVGKLGGELLRSLAEREAILESAIEPVEDSRYFYGAMTPYQRDRMKVIHLLHIMRHYIDSNLKSELQCLYAMSDVMHKYRNLSSTSLPVSSQKVEASNKLKAQTSKIVSSFKNPVVACSMQHQYSGHIDGIWKISIDELPTLRTPVRKLLGHTGAVMAANRLPGAEQIVTASWDRTANLYGAKTGEIIHTLYFREPIYSVSVFQGPTD</sequence>
<keyword evidence="1" id="KW-0853">WD repeat</keyword>
<feature type="repeat" description="WD" evidence="1">
    <location>
        <begin position="151"/>
        <end position="192"/>
    </location>
</feature>
<accession>A0A834XTM8</accession>
<evidence type="ECO:0000256" key="1">
    <source>
        <dbReference type="PROSITE-ProRule" id="PRU00221"/>
    </source>
</evidence>
<dbReference type="InterPro" id="IPR036322">
    <property type="entry name" value="WD40_repeat_dom_sf"/>
</dbReference>
<dbReference type="Gene3D" id="2.130.10.10">
    <property type="entry name" value="YVTN repeat-like/Quinoprotein amine dehydrogenase"/>
    <property type="match status" value="1"/>
</dbReference>
<name>A0A834XTM8_APHGI</name>
<evidence type="ECO:0000313" key="2">
    <source>
        <dbReference type="EMBL" id="KAF7991029.1"/>
    </source>
</evidence>
<evidence type="ECO:0000313" key="3">
    <source>
        <dbReference type="Proteomes" id="UP000639338"/>
    </source>
</evidence>
<dbReference type="SUPFAM" id="SSF50978">
    <property type="entry name" value="WD40 repeat-like"/>
    <property type="match status" value="1"/>
</dbReference>
<dbReference type="InterPro" id="IPR015943">
    <property type="entry name" value="WD40/YVTN_repeat-like_dom_sf"/>
</dbReference>
<organism evidence="2 3">
    <name type="scientific">Aphidius gifuensis</name>
    <name type="common">Parasitoid wasp</name>
    <dbReference type="NCBI Taxonomy" id="684658"/>
    <lineage>
        <taxon>Eukaryota</taxon>
        <taxon>Metazoa</taxon>
        <taxon>Ecdysozoa</taxon>
        <taxon>Arthropoda</taxon>
        <taxon>Hexapoda</taxon>
        <taxon>Insecta</taxon>
        <taxon>Pterygota</taxon>
        <taxon>Neoptera</taxon>
        <taxon>Endopterygota</taxon>
        <taxon>Hymenoptera</taxon>
        <taxon>Apocrita</taxon>
        <taxon>Ichneumonoidea</taxon>
        <taxon>Braconidae</taxon>
        <taxon>Aphidiinae</taxon>
        <taxon>Aphidius</taxon>
    </lineage>
</organism>
<protein>
    <submittedName>
        <fullName evidence="2">Uncharacterized protein</fullName>
    </submittedName>
</protein>
<dbReference type="AlphaFoldDB" id="A0A834XTM8"/>
<keyword evidence="3" id="KW-1185">Reference proteome</keyword>
<gene>
    <name evidence="2" type="ORF">HCN44_000834</name>
</gene>
<dbReference type="EMBL" id="JACMRX010000004">
    <property type="protein sequence ID" value="KAF7991029.1"/>
    <property type="molecule type" value="Genomic_DNA"/>
</dbReference>
<dbReference type="PROSITE" id="PS50082">
    <property type="entry name" value="WD_REPEATS_2"/>
    <property type="match status" value="1"/>
</dbReference>
<dbReference type="Proteomes" id="UP000639338">
    <property type="component" value="Unassembled WGS sequence"/>
</dbReference>
<reference evidence="2 3" key="1">
    <citation type="submission" date="2020-08" db="EMBL/GenBank/DDBJ databases">
        <title>Aphidius gifuensis genome sequencing and assembly.</title>
        <authorList>
            <person name="Du Z."/>
        </authorList>
    </citation>
    <scope>NUCLEOTIDE SEQUENCE [LARGE SCALE GENOMIC DNA]</scope>
    <source>
        <strain evidence="2">YNYX2018</strain>
        <tissue evidence="2">Adults</tissue>
    </source>
</reference>
<comment type="caution">
    <text evidence="2">The sequence shown here is derived from an EMBL/GenBank/DDBJ whole genome shotgun (WGS) entry which is preliminary data.</text>
</comment>